<name>A0A194XQI3_MOLSC</name>
<dbReference type="PANTHER" id="PTHR33112">
    <property type="entry name" value="DOMAIN PROTEIN, PUTATIVE-RELATED"/>
    <property type="match status" value="1"/>
</dbReference>
<dbReference type="RefSeq" id="XP_018076674.1">
    <property type="nucleotide sequence ID" value="XM_018219268.1"/>
</dbReference>
<organism evidence="1 2">
    <name type="scientific">Mollisia scopiformis</name>
    <name type="common">Conifer needle endophyte fungus</name>
    <name type="synonym">Phialocephala scopiformis</name>
    <dbReference type="NCBI Taxonomy" id="149040"/>
    <lineage>
        <taxon>Eukaryota</taxon>
        <taxon>Fungi</taxon>
        <taxon>Dikarya</taxon>
        <taxon>Ascomycota</taxon>
        <taxon>Pezizomycotina</taxon>
        <taxon>Leotiomycetes</taxon>
        <taxon>Helotiales</taxon>
        <taxon>Mollisiaceae</taxon>
        <taxon>Mollisia</taxon>
    </lineage>
</organism>
<dbReference type="EMBL" id="KQ947406">
    <property type="protein sequence ID" value="KUJ22319.1"/>
    <property type="molecule type" value="Genomic_DNA"/>
</dbReference>
<dbReference type="GeneID" id="28828994"/>
<dbReference type="OrthoDB" id="3548847at2759"/>
<gene>
    <name evidence="1" type="ORF">LY89DRAFT_728475</name>
</gene>
<protein>
    <submittedName>
        <fullName evidence="1">Uncharacterized protein</fullName>
    </submittedName>
</protein>
<keyword evidence="2" id="KW-1185">Reference proteome</keyword>
<reference evidence="1 2" key="1">
    <citation type="submission" date="2015-10" db="EMBL/GenBank/DDBJ databases">
        <title>Full genome of DAOMC 229536 Phialocephala scopiformis, a fungal endophyte of spruce producing the potent anti-insectan compound rugulosin.</title>
        <authorList>
            <consortium name="DOE Joint Genome Institute"/>
            <person name="Walker A.K."/>
            <person name="Frasz S.L."/>
            <person name="Seifert K.A."/>
            <person name="Miller J.D."/>
            <person name="Mondo S.J."/>
            <person name="Labutti K."/>
            <person name="Lipzen A."/>
            <person name="Dockter R."/>
            <person name="Kennedy M."/>
            <person name="Grigoriev I.V."/>
            <person name="Spatafora J.W."/>
        </authorList>
    </citation>
    <scope>NUCLEOTIDE SEQUENCE [LARGE SCALE GENOMIC DNA]</scope>
    <source>
        <strain evidence="1 2">CBS 120377</strain>
    </source>
</reference>
<dbReference type="Proteomes" id="UP000070700">
    <property type="component" value="Unassembled WGS sequence"/>
</dbReference>
<sequence>MDHPTVDSSLLANDETARDQVSDETRMGLLERWLEIVNEFTKLEITYELDRLPAISGIASYFQTKMNSSYNAGIWQYNLGHGLLWRKMPYQISRRIVGMPGQYIPSWSWASVELLSRRSFGMHTRKKDLIIDASFHSTGPTLSRHEVKSIIGAEDAALSVQGLAIFCTLTHQHEVTSDIYPTHLLNFRGETEYAYTDITCNDMALQESIEVACLLIGETRNESVMTWDDRHSGSYIIQFALILQSDSNGIYTRVGLSEHDRRKAWFMGAETTAFEIL</sequence>
<accession>A0A194XQI3</accession>
<proteinExistence type="predicted"/>
<dbReference type="AlphaFoldDB" id="A0A194XQI3"/>
<dbReference type="KEGG" id="psco:LY89DRAFT_728475"/>
<evidence type="ECO:0000313" key="2">
    <source>
        <dbReference type="Proteomes" id="UP000070700"/>
    </source>
</evidence>
<evidence type="ECO:0000313" key="1">
    <source>
        <dbReference type="EMBL" id="KUJ22319.1"/>
    </source>
</evidence>
<dbReference type="STRING" id="149040.A0A194XQI3"/>
<dbReference type="InParanoid" id="A0A194XQI3"/>
<dbReference type="PANTHER" id="PTHR33112:SF9">
    <property type="entry name" value="HETEROKARYON INCOMPATIBILITY DOMAIN-CONTAINING PROTEIN"/>
    <property type="match status" value="1"/>
</dbReference>